<dbReference type="EnsemblMetazoa" id="Aqu2.1.10037_001">
    <property type="protein sequence ID" value="Aqu2.1.10037_001"/>
    <property type="gene ID" value="Aqu2.1.10037"/>
</dbReference>
<dbReference type="PRINTS" id="PR00069">
    <property type="entry name" value="ALDKETRDTASE"/>
</dbReference>
<feature type="domain" description="NADP-dependent oxidoreductase" evidence="2">
    <location>
        <begin position="211"/>
        <end position="474"/>
    </location>
</feature>
<evidence type="ECO:0000313" key="3">
    <source>
        <dbReference type="EnsemblMetazoa" id="Aqu2.1.10037_001"/>
    </source>
</evidence>
<dbReference type="Gene3D" id="3.20.20.100">
    <property type="entry name" value="NADP-dependent oxidoreductase domain"/>
    <property type="match status" value="2"/>
</dbReference>
<dbReference type="OrthoDB" id="416253at2759"/>
<organism evidence="3">
    <name type="scientific">Amphimedon queenslandica</name>
    <name type="common">Sponge</name>
    <dbReference type="NCBI Taxonomy" id="400682"/>
    <lineage>
        <taxon>Eukaryota</taxon>
        <taxon>Metazoa</taxon>
        <taxon>Porifera</taxon>
        <taxon>Demospongiae</taxon>
        <taxon>Heteroscleromorpha</taxon>
        <taxon>Haplosclerida</taxon>
        <taxon>Niphatidae</taxon>
        <taxon>Amphimedon</taxon>
    </lineage>
</organism>
<dbReference type="InterPro" id="IPR018170">
    <property type="entry name" value="Aldo/ket_reductase_CS"/>
</dbReference>
<dbReference type="InterPro" id="IPR020471">
    <property type="entry name" value="AKR"/>
</dbReference>
<proteinExistence type="predicted"/>
<dbReference type="SUPFAM" id="SSF51430">
    <property type="entry name" value="NAD(P)-linked oxidoreductase"/>
    <property type="match status" value="2"/>
</dbReference>
<feature type="domain" description="NADP-dependent oxidoreductase" evidence="2">
    <location>
        <begin position="20"/>
        <end position="208"/>
    </location>
</feature>
<protein>
    <recommendedName>
        <fullName evidence="2">NADP-dependent oxidoreductase domain-containing protein</fullName>
    </recommendedName>
</protein>
<name>A0A1X7T6B6_AMPQE</name>
<dbReference type="PANTHER" id="PTHR11732">
    <property type="entry name" value="ALDO/KETO REDUCTASE"/>
    <property type="match status" value="1"/>
</dbReference>
<dbReference type="InParanoid" id="A0A1X7T6B6"/>
<dbReference type="STRING" id="400682.A0A1X7T6B6"/>
<keyword evidence="1" id="KW-0560">Oxidoreductase</keyword>
<dbReference type="Pfam" id="PF00248">
    <property type="entry name" value="Aldo_ket_red"/>
    <property type="match status" value="2"/>
</dbReference>
<dbReference type="PROSITE" id="PS00063">
    <property type="entry name" value="ALDOKETO_REDUCTASE_3"/>
    <property type="match status" value="1"/>
</dbReference>
<dbReference type="PROSITE" id="PS00062">
    <property type="entry name" value="ALDOKETO_REDUCTASE_2"/>
    <property type="match status" value="2"/>
</dbReference>
<dbReference type="InterPro" id="IPR023210">
    <property type="entry name" value="NADP_OxRdtase_dom"/>
</dbReference>
<sequence>MASDKWTLKLNTGKVVPAFGLGTWQSEKGLVGQAVDIAVRNGYRSIDCAWLYRNEDEIGATLETLFKEGVVKREDLFITSKLSGTHHNAEDVEECCRDTLKNLKLDYLDLYLVHSPAALKKDALLSFPNLTEEQKFGYNSEHLAKTWEVMESLVGKGLVKAIGISNFTITKTEKLLETAKIVPAVNQVECHPYFQQKKLKKYCDSKGLVGQAVDIAVRNGYRSIDCAWLYRNEDEIGATLETLFKEGVVKREDLFITSKLSGSHHNAEDVEECCRDTLKNLKLDYLDLYLVHSPSALKKEALFAFPNLTEDHKLGYDSDHMAKTWEVMESLVSKGLVKAIGISNFTITKTEKLLETAKIVPAVNQVECHPYFQQKKLKKYCDSKGIVLEAYAPLGSPGRPRASPDDPVVMEDPIIKQIAEKHGATTGQICISFLLHSGLMVIPKSTSEKRIKENIGACSITLSPEEIQALEGIDKNLRLFLGLFFLPKGTTVEQAWDVAADEAYFI</sequence>
<evidence type="ECO:0000256" key="1">
    <source>
        <dbReference type="ARBA" id="ARBA00023002"/>
    </source>
</evidence>
<reference evidence="3" key="1">
    <citation type="submission" date="2017-05" db="UniProtKB">
        <authorList>
            <consortium name="EnsemblMetazoa"/>
        </authorList>
    </citation>
    <scope>IDENTIFICATION</scope>
</reference>
<dbReference type="AlphaFoldDB" id="A0A1X7T6B6"/>
<dbReference type="GO" id="GO:0016616">
    <property type="term" value="F:oxidoreductase activity, acting on the CH-OH group of donors, NAD or NADP as acceptor"/>
    <property type="evidence" value="ECO:0007669"/>
    <property type="project" value="UniProtKB-ARBA"/>
</dbReference>
<dbReference type="OMA" id="KLPWTGM"/>
<dbReference type="PROSITE" id="PS00798">
    <property type="entry name" value="ALDOKETO_REDUCTASE_1"/>
    <property type="match status" value="2"/>
</dbReference>
<dbReference type="FunFam" id="3.20.20.100:FF:000002">
    <property type="entry name" value="2,5-diketo-D-gluconic acid reductase A"/>
    <property type="match status" value="1"/>
</dbReference>
<accession>A0A1X7T6B6</accession>
<dbReference type="eggNOG" id="KOG1577">
    <property type="taxonomic scope" value="Eukaryota"/>
</dbReference>
<dbReference type="InterPro" id="IPR036812">
    <property type="entry name" value="NAD(P)_OxRdtase_dom_sf"/>
</dbReference>
<evidence type="ECO:0000259" key="2">
    <source>
        <dbReference type="Pfam" id="PF00248"/>
    </source>
</evidence>